<reference evidence="2" key="1">
    <citation type="journal article" date="2019" name="Sci. Rep.">
        <title>Draft genome of Tanacetum cinerariifolium, the natural source of mosquito coil.</title>
        <authorList>
            <person name="Yamashiro T."/>
            <person name="Shiraishi A."/>
            <person name="Satake H."/>
            <person name="Nakayama K."/>
        </authorList>
    </citation>
    <scope>NUCLEOTIDE SEQUENCE</scope>
</reference>
<feature type="non-terminal residue" evidence="2">
    <location>
        <position position="1"/>
    </location>
</feature>
<name>A0A699WDS0_TANCI</name>
<comment type="caution">
    <text evidence="2">The sequence shown here is derived from an EMBL/GenBank/DDBJ whole genome shotgun (WGS) entry which is preliminary data.</text>
</comment>
<protein>
    <submittedName>
        <fullName evidence="2">Ribonuclease H-like domain-containing protein</fullName>
    </submittedName>
</protein>
<evidence type="ECO:0000313" key="2">
    <source>
        <dbReference type="EMBL" id="GFD45063.1"/>
    </source>
</evidence>
<evidence type="ECO:0000256" key="1">
    <source>
        <dbReference type="SAM" id="MobiDB-lite"/>
    </source>
</evidence>
<gene>
    <name evidence="2" type="ORF">Tci_917032</name>
</gene>
<dbReference type="AlphaFoldDB" id="A0A699WDS0"/>
<feature type="non-terminal residue" evidence="2">
    <location>
        <position position="50"/>
    </location>
</feature>
<feature type="region of interest" description="Disordered" evidence="1">
    <location>
        <begin position="30"/>
        <end position="50"/>
    </location>
</feature>
<sequence>IDADDLEEMDLKWKMAMLTMRARRFLQKTGRNLGANGPTPMGFDTEKVEC</sequence>
<dbReference type="EMBL" id="BKCJ011639015">
    <property type="protein sequence ID" value="GFD45063.1"/>
    <property type="molecule type" value="Genomic_DNA"/>
</dbReference>
<accession>A0A699WDS0</accession>
<organism evidence="2">
    <name type="scientific">Tanacetum cinerariifolium</name>
    <name type="common">Dalmatian daisy</name>
    <name type="synonym">Chrysanthemum cinerariifolium</name>
    <dbReference type="NCBI Taxonomy" id="118510"/>
    <lineage>
        <taxon>Eukaryota</taxon>
        <taxon>Viridiplantae</taxon>
        <taxon>Streptophyta</taxon>
        <taxon>Embryophyta</taxon>
        <taxon>Tracheophyta</taxon>
        <taxon>Spermatophyta</taxon>
        <taxon>Magnoliopsida</taxon>
        <taxon>eudicotyledons</taxon>
        <taxon>Gunneridae</taxon>
        <taxon>Pentapetalae</taxon>
        <taxon>asterids</taxon>
        <taxon>campanulids</taxon>
        <taxon>Asterales</taxon>
        <taxon>Asteraceae</taxon>
        <taxon>Asteroideae</taxon>
        <taxon>Anthemideae</taxon>
        <taxon>Anthemidinae</taxon>
        <taxon>Tanacetum</taxon>
    </lineage>
</organism>
<proteinExistence type="predicted"/>